<dbReference type="GO" id="GO:0070681">
    <property type="term" value="P:glutaminyl-tRNAGln biosynthesis via transamidation"/>
    <property type="evidence" value="ECO:0007669"/>
    <property type="project" value="TreeGrafter"/>
</dbReference>
<sequence length="96" mass="11056">MDVTDALVDKIAHLARLDFPETEKTSMKKDLERMIRFVEKLQELDTTGVPPLLHMSDVINNLREDEVKGSVPREEALKNAARHSDRFFLVPKVIKK</sequence>
<dbReference type="AlphaFoldDB" id="A0A4V3GLQ0"/>
<comment type="caution">
    <text evidence="2">The sequence shown here is derived from an EMBL/GenBank/DDBJ whole genome shotgun (WGS) entry which is preliminary data.</text>
</comment>
<dbReference type="RefSeq" id="WP_133992067.1">
    <property type="nucleotide sequence ID" value="NZ_SODV01000001.1"/>
</dbReference>
<evidence type="ECO:0000256" key="1">
    <source>
        <dbReference type="HAMAP-Rule" id="MF_00122"/>
    </source>
</evidence>
<dbReference type="Proteomes" id="UP000294498">
    <property type="component" value="Unassembled WGS sequence"/>
</dbReference>
<keyword evidence="1" id="KW-0648">Protein biosynthesis</keyword>
<dbReference type="PANTHER" id="PTHR15004:SF0">
    <property type="entry name" value="GLUTAMYL-TRNA(GLN) AMIDOTRANSFERASE SUBUNIT C, MITOCHONDRIAL"/>
    <property type="match status" value="1"/>
</dbReference>
<dbReference type="SUPFAM" id="SSF141000">
    <property type="entry name" value="Glu-tRNAGln amidotransferase C subunit"/>
    <property type="match status" value="1"/>
</dbReference>
<dbReference type="GO" id="GO:0050567">
    <property type="term" value="F:glutaminyl-tRNA synthase (glutamine-hydrolyzing) activity"/>
    <property type="evidence" value="ECO:0007669"/>
    <property type="project" value="UniProtKB-UniRule"/>
</dbReference>
<dbReference type="NCBIfam" id="TIGR00135">
    <property type="entry name" value="gatC"/>
    <property type="match status" value="1"/>
</dbReference>
<reference evidence="2 3" key="1">
    <citation type="submission" date="2019-03" db="EMBL/GenBank/DDBJ databases">
        <title>Genomic Encyclopedia of Type Strains, Phase IV (KMG-IV): sequencing the most valuable type-strain genomes for metagenomic binning, comparative biology and taxonomic classification.</title>
        <authorList>
            <person name="Goeker M."/>
        </authorList>
    </citation>
    <scope>NUCLEOTIDE SEQUENCE [LARGE SCALE GENOMIC DNA]</scope>
    <source>
        <strain evidence="2 3">DSM 100059</strain>
    </source>
</reference>
<keyword evidence="2" id="KW-0808">Transferase</keyword>
<dbReference type="HAMAP" id="MF_00122">
    <property type="entry name" value="GatC"/>
    <property type="match status" value="1"/>
</dbReference>
<dbReference type="EMBL" id="SODV01000001">
    <property type="protein sequence ID" value="TDX00423.1"/>
    <property type="molecule type" value="Genomic_DNA"/>
</dbReference>
<gene>
    <name evidence="1" type="primary">gatC</name>
    <name evidence="2" type="ORF">EDB95_1447</name>
</gene>
<dbReference type="Pfam" id="PF02686">
    <property type="entry name" value="GatC"/>
    <property type="match status" value="1"/>
</dbReference>
<dbReference type="InterPro" id="IPR003837">
    <property type="entry name" value="GatC"/>
</dbReference>
<comment type="catalytic activity">
    <reaction evidence="1">
        <text>L-aspartyl-tRNA(Asn) + L-glutamine + ATP + H2O = L-asparaginyl-tRNA(Asn) + L-glutamate + ADP + phosphate + 2 H(+)</text>
        <dbReference type="Rhea" id="RHEA:14513"/>
        <dbReference type="Rhea" id="RHEA-COMP:9674"/>
        <dbReference type="Rhea" id="RHEA-COMP:9677"/>
        <dbReference type="ChEBI" id="CHEBI:15377"/>
        <dbReference type="ChEBI" id="CHEBI:15378"/>
        <dbReference type="ChEBI" id="CHEBI:29985"/>
        <dbReference type="ChEBI" id="CHEBI:30616"/>
        <dbReference type="ChEBI" id="CHEBI:43474"/>
        <dbReference type="ChEBI" id="CHEBI:58359"/>
        <dbReference type="ChEBI" id="CHEBI:78515"/>
        <dbReference type="ChEBI" id="CHEBI:78516"/>
        <dbReference type="ChEBI" id="CHEBI:456216"/>
    </reaction>
</comment>
<dbReference type="GO" id="GO:0050566">
    <property type="term" value="F:asparaginyl-tRNA synthase (glutamine-hydrolyzing) activity"/>
    <property type="evidence" value="ECO:0007669"/>
    <property type="project" value="RHEA"/>
</dbReference>
<name>A0A4V3GLQ0_9BACT</name>
<dbReference type="GO" id="GO:0005524">
    <property type="term" value="F:ATP binding"/>
    <property type="evidence" value="ECO:0007669"/>
    <property type="project" value="UniProtKB-KW"/>
</dbReference>
<dbReference type="GO" id="GO:0016740">
    <property type="term" value="F:transferase activity"/>
    <property type="evidence" value="ECO:0007669"/>
    <property type="project" value="UniProtKB-KW"/>
</dbReference>
<dbReference type="GO" id="GO:0006450">
    <property type="term" value="P:regulation of translational fidelity"/>
    <property type="evidence" value="ECO:0007669"/>
    <property type="project" value="InterPro"/>
</dbReference>
<dbReference type="EC" id="6.3.5.-" evidence="1"/>
<dbReference type="OrthoDB" id="9813938at2"/>
<organism evidence="2 3">
    <name type="scientific">Dinghuibacter silviterrae</name>
    <dbReference type="NCBI Taxonomy" id="1539049"/>
    <lineage>
        <taxon>Bacteria</taxon>
        <taxon>Pseudomonadati</taxon>
        <taxon>Bacteroidota</taxon>
        <taxon>Chitinophagia</taxon>
        <taxon>Chitinophagales</taxon>
        <taxon>Chitinophagaceae</taxon>
        <taxon>Dinghuibacter</taxon>
    </lineage>
</organism>
<proteinExistence type="inferred from homology"/>
<comment type="catalytic activity">
    <reaction evidence="1">
        <text>L-glutamyl-tRNA(Gln) + L-glutamine + ATP + H2O = L-glutaminyl-tRNA(Gln) + L-glutamate + ADP + phosphate + H(+)</text>
        <dbReference type="Rhea" id="RHEA:17521"/>
        <dbReference type="Rhea" id="RHEA-COMP:9681"/>
        <dbReference type="Rhea" id="RHEA-COMP:9684"/>
        <dbReference type="ChEBI" id="CHEBI:15377"/>
        <dbReference type="ChEBI" id="CHEBI:15378"/>
        <dbReference type="ChEBI" id="CHEBI:29985"/>
        <dbReference type="ChEBI" id="CHEBI:30616"/>
        <dbReference type="ChEBI" id="CHEBI:43474"/>
        <dbReference type="ChEBI" id="CHEBI:58359"/>
        <dbReference type="ChEBI" id="CHEBI:78520"/>
        <dbReference type="ChEBI" id="CHEBI:78521"/>
        <dbReference type="ChEBI" id="CHEBI:456216"/>
    </reaction>
</comment>
<dbReference type="PANTHER" id="PTHR15004">
    <property type="entry name" value="GLUTAMYL-TRNA(GLN) AMIDOTRANSFERASE SUBUNIT C, MITOCHONDRIAL"/>
    <property type="match status" value="1"/>
</dbReference>
<evidence type="ECO:0000313" key="2">
    <source>
        <dbReference type="EMBL" id="TDX00423.1"/>
    </source>
</evidence>
<keyword evidence="3" id="KW-1185">Reference proteome</keyword>
<keyword evidence="1" id="KW-0547">Nucleotide-binding</keyword>
<dbReference type="InterPro" id="IPR036113">
    <property type="entry name" value="Asp/Glu-ADT_sf_sub_c"/>
</dbReference>
<comment type="similarity">
    <text evidence="1">Belongs to the GatC family.</text>
</comment>
<evidence type="ECO:0000313" key="3">
    <source>
        <dbReference type="Proteomes" id="UP000294498"/>
    </source>
</evidence>
<comment type="function">
    <text evidence="1">Allows the formation of correctly charged Asn-tRNA(Asn) or Gln-tRNA(Gln) through the transamidation of misacylated Asp-tRNA(Asn) or Glu-tRNA(Gln) in organisms which lack either or both of asparaginyl-tRNA or glutaminyl-tRNA synthetases. The reaction takes place in the presence of glutamine and ATP through an activated phospho-Asp-tRNA(Asn) or phospho-Glu-tRNA(Gln).</text>
</comment>
<protein>
    <recommendedName>
        <fullName evidence="1">Aspartyl/glutamyl-tRNA(Asn/Gln) amidotransferase subunit C</fullName>
        <shortName evidence="1">Asp/Glu-ADT subunit C</shortName>
        <ecNumber evidence="1">6.3.5.-</ecNumber>
    </recommendedName>
</protein>
<keyword evidence="1" id="KW-0436">Ligase</keyword>
<dbReference type="GO" id="GO:0006412">
    <property type="term" value="P:translation"/>
    <property type="evidence" value="ECO:0007669"/>
    <property type="project" value="UniProtKB-UniRule"/>
</dbReference>
<dbReference type="Gene3D" id="1.10.20.60">
    <property type="entry name" value="Glu-tRNAGln amidotransferase C subunit, N-terminal domain"/>
    <property type="match status" value="1"/>
</dbReference>
<accession>A0A4V3GLQ0</accession>
<comment type="subunit">
    <text evidence="1">Heterotrimer of A, B and C subunits.</text>
</comment>
<keyword evidence="1" id="KW-0067">ATP-binding</keyword>